<accession>A0A0F2MD73</accession>
<comment type="caution">
    <text evidence="1">The sequence shown here is derived from an EMBL/GenBank/DDBJ whole genome shotgun (WGS) entry which is preliminary data.</text>
</comment>
<dbReference type="KEGG" id="ssck:SPSK_10475"/>
<sequence length="183" mass="20281">MLIGEQCPESGLRTAGALGLSSAMLVGRAPRSGLARLATPTQTAERGSQRTRKYSLERKDGLVMQRQMGRRKYHITFTCDNLEWVEWCDRRSLVWGLEHHRFSKLLCELPSSRLLVGLAVAATSPVHVLAWPVGAPHVMMDAAGIPSSRPLYVRRALVVGRDEPLAAVCCLPRQSPVVDKWRA</sequence>
<organism evidence="1 2">
    <name type="scientific">Sporothrix schenckii 1099-18</name>
    <dbReference type="NCBI Taxonomy" id="1397361"/>
    <lineage>
        <taxon>Eukaryota</taxon>
        <taxon>Fungi</taxon>
        <taxon>Dikarya</taxon>
        <taxon>Ascomycota</taxon>
        <taxon>Pezizomycotina</taxon>
        <taxon>Sordariomycetes</taxon>
        <taxon>Sordariomycetidae</taxon>
        <taxon>Ophiostomatales</taxon>
        <taxon>Ophiostomataceae</taxon>
        <taxon>Sporothrix</taxon>
    </lineage>
</organism>
<reference evidence="1 2" key="2">
    <citation type="journal article" date="2015" name="Eukaryot. Cell">
        <title>Asexual propagation of a virulent clone complex in a human and feline outbreak of sporotrichosis.</title>
        <authorList>
            <person name="Teixeira Mde M."/>
            <person name="Rodrigues A.M."/>
            <person name="Tsui C.K."/>
            <person name="de Almeida L.G."/>
            <person name="Van Diepeningen A.D."/>
            <person name="van den Ende B.G."/>
            <person name="Fernandes G.F."/>
            <person name="Kano R."/>
            <person name="Hamelin R.C."/>
            <person name="Lopes-Bezerra L.M."/>
            <person name="Vasconcelos A.T."/>
            <person name="de Hoog S."/>
            <person name="de Camargo Z.P."/>
            <person name="Felipe M.S."/>
        </authorList>
    </citation>
    <scope>NUCLEOTIDE SEQUENCE [LARGE SCALE GENOMIC DNA]</scope>
    <source>
        <strain evidence="1 2">1099-18</strain>
    </source>
</reference>
<reference evidence="1 2" key="1">
    <citation type="journal article" date="2014" name="BMC Genomics">
        <title>Comparative genomics of the major fungal agents of human and animal Sporotrichosis: Sporothrix schenckii and Sporothrix brasiliensis.</title>
        <authorList>
            <person name="Teixeira M.M."/>
            <person name="de Almeida L.G."/>
            <person name="Kubitschek-Barreira P."/>
            <person name="Alves F.L."/>
            <person name="Kioshima E.S."/>
            <person name="Abadio A.K."/>
            <person name="Fernandes L."/>
            <person name="Derengowski L.S."/>
            <person name="Ferreira K.S."/>
            <person name="Souza R.C."/>
            <person name="Ruiz J.C."/>
            <person name="de Andrade N.C."/>
            <person name="Paes H.C."/>
            <person name="Nicola A.M."/>
            <person name="Albuquerque P."/>
            <person name="Gerber A.L."/>
            <person name="Martins V.P."/>
            <person name="Peconick L.D."/>
            <person name="Neto A.V."/>
            <person name="Chaucanez C.B."/>
            <person name="Silva P.A."/>
            <person name="Cunha O.L."/>
            <person name="de Oliveira F.F."/>
            <person name="dos Santos T.C."/>
            <person name="Barros A.L."/>
            <person name="Soares M.A."/>
            <person name="de Oliveira L.M."/>
            <person name="Marini M.M."/>
            <person name="Villalobos-Duno H."/>
            <person name="Cunha M.M."/>
            <person name="de Hoog S."/>
            <person name="da Silveira J.F."/>
            <person name="Henrissat B."/>
            <person name="Nino-Vega G.A."/>
            <person name="Cisalpino P.S."/>
            <person name="Mora-Montes H.M."/>
            <person name="Almeida S.R."/>
            <person name="Stajich J.E."/>
            <person name="Lopes-Bezerra L.M."/>
            <person name="Vasconcelos A.T."/>
            <person name="Felipe M.S."/>
        </authorList>
    </citation>
    <scope>NUCLEOTIDE SEQUENCE [LARGE SCALE GENOMIC DNA]</scope>
    <source>
        <strain evidence="1 2">1099-18</strain>
    </source>
</reference>
<evidence type="ECO:0000313" key="2">
    <source>
        <dbReference type="Proteomes" id="UP000033710"/>
    </source>
</evidence>
<dbReference type="AlphaFoldDB" id="A0A0F2MD73"/>
<proteinExistence type="predicted"/>
<dbReference type="VEuPathDB" id="FungiDB:SPSK_10475"/>
<name>A0A0F2MD73_SPOSC</name>
<gene>
    <name evidence="1" type="ORF">SPSK_10475</name>
</gene>
<evidence type="ECO:0000313" key="1">
    <source>
        <dbReference type="EMBL" id="KJR86091.1"/>
    </source>
</evidence>
<dbReference type="GeneID" id="27672146"/>
<dbReference type="Proteomes" id="UP000033710">
    <property type="component" value="Unassembled WGS sequence"/>
</dbReference>
<dbReference type="EMBL" id="AXCR01000006">
    <property type="protein sequence ID" value="KJR86091.1"/>
    <property type="molecule type" value="Genomic_DNA"/>
</dbReference>
<protein>
    <submittedName>
        <fullName evidence="1">Uncharacterized protein</fullName>
    </submittedName>
</protein>
<dbReference type="RefSeq" id="XP_016588767.1">
    <property type="nucleotide sequence ID" value="XM_016736869.1"/>
</dbReference>